<organism evidence="5 6">
    <name type="scientific">Candidatus Woesebacteria bacterium GW2011_GWA2_40_7b</name>
    <dbReference type="NCBI Taxonomy" id="1618563"/>
    <lineage>
        <taxon>Bacteria</taxon>
        <taxon>Candidatus Woeseibacteriota</taxon>
    </lineage>
</organism>
<comment type="similarity">
    <text evidence="1">Belongs to the glycosyltransferase 2 family.</text>
</comment>
<gene>
    <name evidence="5" type="ORF">UU12_C0026G0003</name>
</gene>
<dbReference type="InterPro" id="IPR001173">
    <property type="entry name" value="Glyco_trans_2-like"/>
</dbReference>
<evidence type="ECO:0000313" key="6">
    <source>
        <dbReference type="Proteomes" id="UP000034562"/>
    </source>
</evidence>
<dbReference type="GO" id="GO:0016757">
    <property type="term" value="F:glycosyltransferase activity"/>
    <property type="evidence" value="ECO:0007669"/>
    <property type="project" value="UniProtKB-KW"/>
</dbReference>
<reference evidence="5 6" key="1">
    <citation type="journal article" date="2015" name="Nature">
        <title>rRNA introns, odd ribosomes, and small enigmatic genomes across a large radiation of phyla.</title>
        <authorList>
            <person name="Brown C.T."/>
            <person name="Hug L.A."/>
            <person name="Thomas B.C."/>
            <person name="Sharon I."/>
            <person name="Castelle C.J."/>
            <person name="Singh A."/>
            <person name="Wilkins M.J."/>
            <person name="Williams K.H."/>
            <person name="Banfield J.F."/>
        </authorList>
    </citation>
    <scope>NUCLEOTIDE SEQUENCE [LARGE SCALE GENOMIC DNA]</scope>
</reference>
<name>A0A0G0VDX2_9BACT</name>
<dbReference type="PANTHER" id="PTHR43179:SF12">
    <property type="entry name" value="GALACTOFURANOSYLTRANSFERASE GLFT2"/>
    <property type="match status" value="1"/>
</dbReference>
<protein>
    <recommendedName>
        <fullName evidence="4">Glycosyltransferase 2-like domain-containing protein</fullName>
    </recommendedName>
</protein>
<dbReference type="AlphaFoldDB" id="A0A0G0VDX2"/>
<evidence type="ECO:0000256" key="3">
    <source>
        <dbReference type="ARBA" id="ARBA00022679"/>
    </source>
</evidence>
<dbReference type="Gene3D" id="3.90.550.10">
    <property type="entry name" value="Spore Coat Polysaccharide Biosynthesis Protein SpsA, Chain A"/>
    <property type="match status" value="1"/>
</dbReference>
<dbReference type="SUPFAM" id="SSF53448">
    <property type="entry name" value="Nucleotide-diphospho-sugar transferases"/>
    <property type="match status" value="1"/>
</dbReference>
<evidence type="ECO:0000256" key="2">
    <source>
        <dbReference type="ARBA" id="ARBA00022676"/>
    </source>
</evidence>
<keyword evidence="2" id="KW-0328">Glycosyltransferase</keyword>
<evidence type="ECO:0000259" key="4">
    <source>
        <dbReference type="Pfam" id="PF00535"/>
    </source>
</evidence>
<evidence type="ECO:0000313" key="5">
    <source>
        <dbReference type="EMBL" id="KKR70230.1"/>
    </source>
</evidence>
<accession>A0A0G0VDX2</accession>
<dbReference type="STRING" id="1618563.UU12_C0026G0003"/>
<dbReference type="PANTHER" id="PTHR43179">
    <property type="entry name" value="RHAMNOSYLTRANSFERASE WBBL"/>
    <property type="match status" value="1"/>
</dbReference>
<feature type="domain" description="Glycosyltransferase 2-like" evidence="4">
    <location>
        <begin position="4"/>
        <end position="163"/>
    </location>
</feature>
<keyword evidence="3" id="KW-0808">Transferase</keyword>
<comment type="caution">
    <text evidence="5">The sequence shown here is derived from an EMBL/GenBank/DDBJ whole genome shotgun (WGS) entry which is preliminary data.</text>
</comment>
<proteinExistence type="inferred from homology"/>
<dbReference type="CDD" id="cd04186">
    <property type="entry name" value="GT_2_like_c"/>
    <property type="match status" value="1"/>
</dbReference>
<evidence type="ECO:0000256" key="1">
    <source>
        <dbReference type="ARBA" id="ARBA00006739"/>
    </source>
</evidence>
<dbReference type="Proteomes" id="UP000034562">
    <property type="component" value="Unassembled WGS sequence"/>
</dbReference>
<sequence length="296" mass="33996">MKVSIVIPWCNTEWLVQKNLPAVLAAARNSKNNILEIIIVDDGSKDASVSAIEDKFPDIKLIRHKINRGFSASVNTGVRASKGELVCLLNSDVIPQIDFLEAVFIHFRDPKVFAVSLNEDGEFGWAKGVFESGFINHSPGPKSTTPHKTFWVSGGSGVFRRKIWMELGGMDERLFSPFYWEDLDLSYRAMKRGYQLIWDPNAKVEHKHETTMKRLPQEYVNRIRERNQLLFIWKNLTSIRFTRKHILGLVKRVVTHPGYLRIVIMALIKIGPVLKARVKETKEAKISDELIFSRFF</sequence>
<dbReference type="Pfam" id="PF00535">
    <property type="entry name" value="Glycos_transf_2"/>
    <property type="match status" value="1"/>
</dbReference>
<dbReference type="EMBL" id="LBZK01000026">
    <property type="protein sequence ID" value="KKR70230.1"/>
    <property type="molecule type" value="Genomic_DNA"/>
</dbReference>
<dbReference type="InterPro" id="IPR029044">
    <property type="entry name" value="Nucleotide-diphossugar_trans"/>
</dbReference>